<feature type="domain" description="BRCT" evidence="12">
    <location>
        <begin position="18"/>
        <end position="90"/>
    </location>
</feature>
<keyword evidence="3 8" id="KW-0779">Telomere</keyword>
<keyword evidence="14" id="KW-1185">Reference proteome</keyword>
<dbReference type="AlphaFoldDB" id="A0A0M9EZR7"/>
<feature type="compositionally biased region" description="Basic and acidic residues" evidence="9">
    <location>
        <begin position="189"/>
        <end position="205"/>
    </location>
</feature>
<dbReference type="Pfam" id="PF16589">
    <property type="entry name" value="BRCT_2"/>
    <property type="match status" value="1"/>
</dbReference>
<evidence type="ECO:0000256" key="7">
    <source>
        <dbReference type="ARBA" id="ARBA00023242"/>
    </source>
</evidence>
<dbReference type="Pfam" id="PF11626">
    <property type="entry name" value="Rap1_C"/>
    <property type="match status" value="1"/>
</dbReference>
<protein>
    <recommendedName>
        <fullName evidence="8">DNA-binding protein RAP1</fullName>
    </recommendedName>
</protein>
<dbReference type="GO" id="GO:0010833">
    <property type="term" value="P:telomere maintenance via telomere lengthening"/>
    <property type="evidence" value="ECO:0007669"/>
    <property type="project" value="UniProtKB-UniRule"/>
</dbReference>
<keyword evidence="6" id="KW-0804">Transcription</keyword>
<feature type="compositionally biased region" description="Polar residues" evidence="9">
    <location>
        <begin position="495"/>
        <end position="505"/>
    </location>
</feature>
<keyword evidence="5" id="KW-0010">Activator</keyword>
<dbReference type="PANTHER" id="PTHR16466:SF6">
    <property type="entry name" value="TELOMERIC REPEAT-BINDING FACTOR 2-INTERACTING PROTEIN 1"/>
    <property type="match status" value="1"/>
</dbReference>
<reference evidence="13 14" key="1">
    <citation type="submission" date="2015-04" db="EMBL/GenBank/DDBJ databases">
        <title>The draft genome sequence of Fusarium langsethiae, a T-2/HT-2 mycotoxin producer.</title>
        <authorList>
            <person name="Lysoe E."/>
            <person name="Divon H.H."/>
            <person name="Terzi V."/>
            <person name="Orru L."/>
            <person name="Lamontanara A."/>
            <person name="Kolseth A.-K."/>
            <person name="Frandsen R.J."/>
            <person name="Nielsen K."/>
            <person name="Thrane U."/>
        </authorList>
    </citation>
    <scope>NUCLEOTIDE SEQUENCE [LARGE SCALE GENOMIC DNA]</scope>
    <source>
        <strain evidence="13 14">Fl201059</strain>
    </source>
</reference>
<dbReference type="InterPro" id="IPR009057">
    <property type="entry name" value="Homeodomain-like_sf"/>
</dbReference>
<keyword evidence="7 8" id="KW-0539">Nucleus</keyword>
<dbReference type="SUPFAM" id="SSF46689">
    <property type="entry name" value="Homeodomain-like"/>
    <property type="match status" value="1"/>
</dbReference>
<dbReference type="GO" id="GO:0070187">
    <property type="term" value="C:shelterin complex"/>
    <property type="evidence" value="ECO:0007669"/>
    <property type="project" value="TreeGrafter"/>
</dbReference>
<comment type="subunit">
    <text evidence="8">Homodimer.</text>
</comment>
<dbReference type="Gene3D" id="1.10.10.60">
    <property type="entry name" value="Homeodomain-like"/>
    <property type="match status" value="1"/>
</dbReference>
<sequence>MASTVTYDGVQGAEGGTIFKDIKFWVAQRVPLRSYLLERIKQNGGSVVPLERQADMLIADHAKPRDAPQGSYSWSFIDDSIKNGCKQVEDRYLIGGHPDEPRRAGSSHPSKSTRTPFTKEDDARIARWVLDHPTEQRGNRIWQEYEQINGRHTAQSWRDRYIKKLAILDRSTLERMAASAPVETSPESRSVDQAEKASKVTERNLQRSAAPQTSRKKQRNGDSETTLPLDTALKRAKETLVPPITEKTERPIQRPPVVNEKETSVPPIAEEIERPTRHSPVVIETEDKGKDAFYLDLDDWLGLMEKDIKRRWYIKGTPVELYDLAQALQAAPVLHDSGTVDWTKVAEILGFVNPDSHLLSELQLFYEESLQEFLSSINAFDTDEEEEDDIDEEPKGEEEHVREEEVVSDSEVIAPELGLTQEINWEDGQEDGPPQSYERSSPPVTVSGLKRSADQRQLTPSGNAKRRRRRFDPNMEIPSTPEADLTPELVPAQDPSPSALMSSQWRDYVGESEASQHLPPLPPLPEESQDLGMSIIPQREPLHQSVESPPPETETLDFTPIPFHVDTRLQERLLASKRRESQAKSSRQRDTSSTHKITPGRAVSLVKTDSKPAARSAVQRSLPTSFSSSRNPTPRKPPPQDSPPRGSDQSNSREIQKWISHYEMEGFSRRVVIEGLRRTTLTPGKMALLVMKHLSEGCDVPSRHEGIWTDRDDGDLEFSLSVDFSRSPANEKEEQDQEHAQKAHNRLIKKHGKQRFELRKDFLEAQTTERGHGSDH</sequence>
<name>A0A0M9EZR7_FUSLA</name>
<dbReference type="InterPro" id="IPR039595">
    <property type="entry name" value="TE2IP/Rap1"/>
</dbReference>
<feature type="compositionally biased region" description="Polar residues" evidence="9">
    <location>
        <begin position="107"/>
        <end position="116"/>
    </location>
</feature>
<dbReference type="OrthoDB" id="435460at2759"/>
<feature type="region of interest" description="Disordered" evidence="9">
    <location>
        <begin position="178"/>
        <end position="239"/>
    </location>
</feature>
<dbReference type="CDD" id="cd11655">
    <property type="entry name" value="rap1_myb-like"/>
    <property type="match status" value="1"/>
</dbReference>
<evidence type="ECO:0000259" key="12">
    <source>
        <dbReference type="Pfam" id="PF16589"/>
    </source>
</evidence>
<evidence type="ECO:0000259" key="10">
    <source>
        <dbReference type="Pfam" id="PF08914"/>
    </source>
</evidence>
<dbReference type="InterPro" id="IPR015010">
    <property type="entry name" value="TERF2IP_Myb"/>
</dbReference>
<dbReference type="Proteomes" id="UP000037904">
    <property type="component" value="Unassembled WGS sequence"/>
</dbReference>
<feature type="domain" description="TRF2-interacting telomeric protein/Rap1 C-terminal" evidence="11">
    <location>
        <begin position="662"/>
        <end position="764"/>
    </location>
</feature>
<evidence type="ECO:0000256" key="3">
    <source>
        <dbReference type="ARBA" id="ARBA00022895"/>
    </source>
</evidence>
<feature type="compositionally biased region" description="Acidic residues" evidence="9">
    <location>
        <begin position="381"/>
        <end position="396"/>
    </location>
</feature>
<feature type="region of interest" description="Disordered" evidence="9">
    <location>
        <begin position="380"/>
        <end position="563"/>
    </location>
</feature>
<evidence type="ECO:0000259" key="11">
    <source>
        <dbReference type="Pfam" id="PF11626"/>
    </source>
</evidence>
<dbReference type="InterPro" id="IPR038104">
    <property type="entry name" value="Rap1_C_sf"/>
</dbReference>
<comment type="subcellular location">
    <subcellularLocation>
        <location evidence="8">Nucleus</location>
    </subcellularLocation>
    <subcellularLocation>
        <location evidence="8">Chromosome</location>
        <location evidence="8">Telomere</location>
    </subcellularLocation>
</comment>
<dbReference type="InterPro" id="IPR021661">
    <property type="entry name" value="Rap1_C"/>
</dbReference>
<evidence type="ECO:0000256" key="6">
    <source>
        <dbReference type="ARBA" id="ARBA00023163"/>
    </source>
</evidence>
<dbReference type="CDD" id="cd16100">
    <property type="entry name" value="ARID"/>
    <property type="match status" value="1"/>
</dbReference>
<dbReference type="Gene3D" id="1.10.10.2170">
    <property type="match status" value="1"/>
</dbReference>
<comment type="similarity">
    <text evidence="1 8">Belongs to the RAP1 family.</text>
</comment>
<dbReference type="EMBL" id="JXCE01000051">
    <property type="protein sequence ID" value="KPA43032.1"/>
    <property type="molecule type" value="Genomic_DNA"/>
</dbReference>
<feature type="compositionally biased region" description="Basic and acidic residues" evidence="9">
    <location>
        <begin position="93"/>
        <end position="103"/>
    </location>
</feature>
<dbReference type="InterPro" id="IPR001357">
    <property type="entry name" value="BRCT_dom"/>
</dbReference>
<evidence type="ECO:0000313" key="14">
    <source>
        <dbReference type="Proteomes" id="UP000037904"/>
    </source>
</evidence>
<evidence type="ECO:0000256" key="8">
    <source>
        <dbReference type="RuleBase" id="RU367107"/>
    </source>
</evidence>
<proteinExistence type="inferred from homology"/>
<feature type="domain" description="TERF2-interacting telomeric protein 1 Myb" evidence="10">
    <location>
        <begin position="117"/>
        <end position="169"/>
    </location>
</feature>
<dbReference type="Pfam" id="PF08914">
    <property type="entry name" value="Myb_Rap1"/>
    <property type="match status" value="1"/>
</dbReference>
<organism evidence="13 14">
    <name type="scientific">Fusarium langsethiae</name>
    <dbReference type="NCBI Taxonomy" id="179993"/>
    <lineage>
        <taxon>Eukaryota</taxon>
        <taxon>Fungi</taxon>
        <taxon>Dikarya</taxon>
        <taxon>Ascomycota</taxon>
        <taxon>Pezizomycotina</taxon>
        <taxon>Sordariomycetes</taxon>
        <taxon>Hypocreomycetidae</taxon>
        <taxon>Hypocreales</taxon>
        <taxon>Nectriaceae</taxon>
        <taxon>Fusarium</taxon>
    </lineage>
</organism>
<dbReference type="PANTHER" id="PTHR16466">
    <property type="entry name" value="TELOMERE REPEAT-BINDING FACTOR 2-INTERACTING PROTEIN 1"/>
    <property type="match status" value="1"/>
</dbReference>
<keyword evidence="2 8" id="KW-0158">Chromosome</keyword>
<evidence type="ECO:0000256" key="4">
    <source>
        <dbReference type="ARBA" id="ARBA00023015"/>
    </source>
</evidence>
<evidence type="ECO:0000313" key="13">
    <source>
        <dbReference type="EMBL" id="KPA43032.1"/>
    </source>
</evidence>
<feature type="compositionally biased region" description="Basic and acidic residues" evidence="9">
    <location>
        <begin position="729"/>
        <end position="741"/>
    </location>
</feature>
<feature type="compositionally biased region" description="Basic and acidic residues" evidence="9">
    <location>
        <begin position="577"/>
        <end position="593"/>
    </location>
</feature>
<comment type="caution">
    <text evidence="13">The sequence shown here is derived from an EMBL/GenBank/DDBJ whole genome shotgun (WGS) entry which is preliminary data.</text>
</comment>
<dbReference type="GO" id="GO:0042162">
    <property type="term" value="F:telomeric DNA binding"/>
    <property type="evidence" value="ECO:0007669"/>
    <property type="project" value="TreeGrafter"/>
</dbReference>
<evidence type="ECO:0000256" key="2">
    <source>
        <dbReference type="ARBA" id="ARBA00022454"/>
    </source>
</evidence>
<feature type="region of interest" description="Disordered" evidence="9">
    <location>
        <begin position="93"/>
        <end position="119"/>
    </location>
</feature>
<dbReference type="GO" id="GO:0031848">
    <property type="term" value="P:protection from non-homologous end joining at telomere"/>
    <property type="evidence" value="ECO:0007669"/>
    <property type="project" value="TreeGrafter"/>
</dbReference>
<keyword evidence="4" id="KW-0805">Transcription regulation</keyword>
<comment type="function">
    <text evidence="8">Involved in the regulation of telomere length, clustering and has a specific role in telomere position effect (TPE).</text>
</comment>
<evidence type="ECO:0000256" key="5">
    <source>
        <dbReference type="ARBA" id="ARBA00023159"/>
    </source>
</evidence>
<feature type="compositionally biased region" description="Polar residues" evidence="9">
    <location>
        <begin position="618"/>
        <end position="631"/>
    </location>
</feature>
<gene>
    <name evidence="13" type="ORF">FLAG1_04118</name>
</gene>
<evidence type="ECO:0000256" key="9">
    <source>
        <dbReference type="SAM" id="MobiDB-lite"/>
    </source>
</evidence>
<feature type="region of interest" description="Disordered" evidence="9">
    <location>
        <begin position="575"/>
        <end position="652"/>
    </location>
</feature>
<feature type="region of interest" description="Disordered" evidence="9">
    <location>
        <begin position="726"/>
        <end position="754"/>
    </location>
</feature>
<evidence type="ECO:0000256" key="1">
    <source>
        <dbReference type="ARBA" id="ARBA00010467"/>
    </source>
</evidence>
<accession>A0A0M9EZR7</accession>
<feature type="compositionally biased region" description="Basic residues" evidence="9">
    <location>
        <begin position="742"/>
        <end position="753"/>
    </location>
</feature>